<evidence type="ECO:0000256" key="1">
    <source>
        <dbReference type="SAM" id="MobiDB-lite"/>
    </source>
</evidence>
<gene>
    <name evidence="3" type="ORF">BASA50_008837</name>
</gene>
<feature type="compositionally biased region" description="Low complexity" evidence="1">
    <location>
        <begin position="68"/>
        <end position="82"/>
    </location>
</feature>
<organism evidence="3 4">
    <name type="scientific">Batrachochytrium salamandrivorans</name>
    <dbReference type="NCBI Taxonomy" id="1357716"/>
    <lineage>
        <taxon>Eukaryota</taxon>
        <taxon>Fungi</taxon>
        <taxon>Fungi incertae sedis</taxon>
        <taxon>Chytridiomycota</taxon>
        <taxon>Chytridiomycota incertae sedis</taxon>
        <taxon>Chytridiomycetes</taxon>
        <taxon>Rhizophydiales</taxon>
        <taxon>Rhizophydiales incertae sedis</taxon>
        <taxon>Batrachochytrium</taxon>
    </lineage>
</organism>
<dbReference type="EMBL" id="JAFCIX010000414">
    <property type="protein sequence ID" value="KAH6591260.1"/>
    <property type="molecule type" value="Genomic_DNA"/>
</dbReference>
<evidence type="ECO:0000313" key="4">
    <source>
        <dbReference type="Proteomes" id="UP001648503"/>
    </source>
</evidence>
<feature type="signal peptide" evidence="2">
    <location>
        <begin position="1"/>
        <end position="18"/>
    </location>
</feature>
<comment type="caution">
    <text evidence="3">The sequence shown here is derived from an EMBL/GenBank/DDBJ whole genome shotgun (WGS) entry which is preliminary data.</text>
</comment>
<proteinExistence type="predicted"/>
<keyword evidence="4" id="KW-1185">Reference proteome</keyword>
<keyword evidence="2" id="KW-0732">Signal</keyword>
<evidence type="ECO:0000313" key="3">
    <source>
        <dbReference type="EMBL" id="KAH6591260.1"/>
    </source>
</evidence>
<feature type="chain" id="PRO_5045631724" evidence="2">
    <location>
        <begin position="19"/>
        <end position="211"/>
    </location>
</feature>
<dbReference type="Proteomes" id="UP001648503">
    <property type="component" value="Unassembled WGS sequence"/>
</dbReference>
<reference evidence="3 4" key="1">
    <citation type="submission" date="2021-02" db="EMBL/GenBank/DDBJ databases">
        <title>Variation within the Batrachochytrium salamandrivorans European outbreak.</title>
        <authorList>
            <person name="Kelly M."/>
            <person name="Pasmans F."/>
            <person name="Shea T.P."/>
            <person name="Munoz J.F."/>
            <person name="Carranza S."/>
            <person name="Cuomo C.A."/>
            <person name="Martel A."/>
        </authorList>
    </citation>
    <scope>NUCLEOTIDE SEQUENCE [LARGE SCALE GENOMIC DNA]</scope>
    <source>
        <strain evidence="3 4">AMFP18/2</strain>
    </source>
</reference>
<protein>
    <submittedName>
        <fullName evidence="3">Uncharacterized protein</fullName>
    </submittedName>
</protein>
<feature type="compositionally biased region" description="Acidic residues" evidence="1">
    <location>
        <begin position="97"/>
        <end position="109"/>
    </location>
</feature>
<name>A0ABQ8F657_9FUNG</name>
<evidence type="ECO:0000256" key="2">
    <source>
        <dbReference type="SAM" id="SignalP"/>
    </source>
</evidence>
<feature type="compositionally biased region" description="Polar residues" evidence="1">
    <location>
        <begin position="27"/>
        <end position="67"/>
    </location>
</feature>
<accession>A0ABQ8F657</accession>
<feature type="region of interest" description="Disordered" evidence="1">
    <location>
        <begin position="27"/>
        <end position="109"/>
    </location>
</feature>
<feature type="compositionally biased region" description="Polar residues" evidence="1">
    <location>
        <begin position="84"/>
        <end position="96"/>
    </location>
</feature>
<sequence>MKLISFAVISFLAITVSAYPGLGTPSQDLEGSQSTTAQDLEGSQSTTTQDLEGSQSTDTQSEQQHQGATTQSEQQPQSAASQILEESQGATTQSEQEYQDTIDQSEPEDSQQLLQNMLDKLSDEYKAKYDEVNGLQHIIDELANEMPNFELRANTLDGPEKEALFQDLLSKNPSWGTAYETWEALQREMEAIRKEYNGVVKKMALLNETQE</sequence>